<dbReference type="Proteomes" id="UP000249005">
    <property type="component" value="Chromosome 1"/>
</dbReference>
<dbReference type="Gene3D" id="3.40.50.300">
    <property type="entry name" value="P-loop containing nucleotide triphosphate hydrolases"/>
    <property type="match status" value="2"/>
</dbReference>
<organism evidence="3 4">
    <name type="scientific">Leminorella richardii</name>
    <dbReference type="NCBI Taxonomy" id="158841"/>
    <lineage>
        <taxon>Bacteria</taxon>
        <taxon>Pseudomonadati</taxon>
        <taxon>Pseudomonadota</taxon>
        <taxon>Gammaproteobacteria</taxon>
        <taxon>Enterobacterales</taxon>
        <taxon>Budviciaceae</taxon>
        <taxon>Leminorella</taxon>
    </lineage>
</organism>
<dbReference type="RefSeq" id="WP_111740456.1">
    <property type="nucleotide sequence ID" value="NZ_LR698987.1"/>
</dbReference>
<sequence length="1226" mass="139508">MKILSLRLKNINSLKGEWKIDFTRPPFCDNALFAITGPTGAGKTTLLDAICLALYHKTPRLTVSPTQNDLMTNYTAESLAEVEFDVQGVGYRAFWSQRRAKGLADGNLQAPKVELAYLSDGKIITDKVRDKIDAIAQITGLDFGRFTKSMMLSQGEFAAFLNAEPNERAELLEELTGTEIYGQISERVFLRHKEAKSELDTLYARFDGVRTLNDDELSQLHQQEQHLRHQEKTLSQDIQRLTNDTQWLAQHDDNQQQLTSAQQRLTAAQEALRHHTAELTRLQHSEPAEKLMPLYRERQRLRDETLTLTHSVAQLKTEAASLHQVAEQSQQAYEQEEKALATLLADHEQTRALIDERVTPLDLRISTRRQELEQWTAQKTDLTVQHQNAVSAHGALISRCATVEQRQRELNDYFTQYSTYAQWGENLPLWQSQLEDLAQQSAEQDRLHQDIHQRRQELATVEQSLTQAAEEQHLEQERLIAQQSALESLQQQYQALTLDDDLPSLRQQRLALASAREKVRELSQLQLRHSETQARRISLCERKAQLAASIEQQRAQQQTCQRALDDKQAHLADLDTLHQQESLLARFAQERAQLQSGSPCPLCGATEHPLGAESDPLVHSNSTERLAVLKAEVQQLHDDAIRLISQIHAQEEEAQRLHVETASLDSLLADLQNQWLTLSQESEAAFSIDDEHGLIESLNTLQQREQLLDERLQALERGEKALQQHQSLLSQQTASLKEAQLRVTLLTQDVAHSKQQCQQSEDLFKALEHTYQHRLTQLRQQLETFTLSLPSAENATSWLTLRRNEWQQWQTNRAEFTAVEQQAAAINAEISGLQSQLSLIATRLHDVEAQYCTCRDNVERLIQERQQIFGEQSVTQALRQMAEARSEREQSLTQRRQLAQRSHSERQSLIGRLSALEQQFQQHQELQQRQEQHFHQAIVDSAFSDESAFLAACLSDEERQSLSLLKERLTTELTQASALAQSAEQRLQQHLTARPAHLAQDETRQELAQRITLLSQELRANGVLQGEVKQKLAEDILSRERQGELQKLIAHHQQSLDDWAMLNALIGASDGAKFRRFAQGLTLDHLIYLANRQLDRLHGRYQLQRKEDGALEMQVIDTWQADSVRDTRTLSGGESFLVSLALALALSDLVSHKTRIDSLFLDEGFGTLDSETLDIALDALDNLNASGKTIGVISHVDAMKERIPVQINVKKINGLGVSKLDDRFKN</sequence>
<gene>
    <name evidence="3" type="primary">sbcC</name>
    <name evidence="3" type="ORF">NCTC12151_01943</name>
</gene>
<dbReference type="GO" id="GO:0016887">
    <property type="term" value="F:ATP hydrolysis activity"/>
    <property type="evidence" value="ECO:0007669"/>
    <property type="project" value="InterPro"/>
</dbReference>
<keyword evidence="1" id="KW-0175">Coiled coil</keyword>
<feature type="domain" description="Rad50/SbcC-type AAA" evidence="2">
    <location>
        <begin position="5"/>
        <end position="243"/>
    </location>
</feature>
<accession>A0A2X4UZ34</accession>
<protein>
    <submittedName>
        <fullName evidence="3">Nuclease sbcCD subunit C</fullName>
    </submittedName>
</protein>
<dbReference type="KEGG" id="lri:NCTC12151_01943"/>
<feature type="coiled-coil region" evidence="1">
    <location>
        <begin position="874"/>
        <end position="933"/>
    </location>
</feature>
<dbReference type="PANTHER" id="PTHR32114">
    <property type="entry name" value="ABC TRANSPORTER ABCH.3"/>
    <property type="match status" value="1"/>
</dbReference>
<feature type="coiled-coil region" evidence="1">
    <location>
        <begin position="251"/>
        <end position="278"/>
    </location>
</feature>
<reference evidence="3 4" key="1">
    <citation type="submission" date="2018-06" db="EMBL/GenBank/DDBJ databases">
        <authorList>
            <consortium name="Pathogen Informatics"/>
            <person name="Doyle S."/>
        </authorList>
    </citation>
    <scope>NUCLEOTIDE SEQUENCE [LARGE SCALE GENOMIC DNA]</scope>
    <source>
        <strain evidence="3 4">NCTC12151</strain>
    </source>
</reference>
<dbReference type="EMBL" id="LS483470">
    <property type="protein sequence ID" value="SQI41088.1"/>
    <property type="molecule type" value="Genomic_DNA"/>
</dbReference>
<dbReference type="InterPro" id="IPR038729">
    <property type="entry name" value="Rad50/SbcC_AAA"/>
</dbReference>
<proteinExistence type="predicted"/>
<feature type="coiled-coil region" evidence="1">
    <location>
        <begin position="451"/>
        <end position="525"/>
    </location>
</feature>
<evidence type="ECO:0000313" key="3">
    <source>
        <dbReference type="EMBL" id="SQI41088.1"/>
    </source>
</evidence>
<dbReference type="Pfam" id="PF13476">
    <property type="entry name" value="AAA_23"/>
    <property type="match status" value="1"/>
</dbReference>
<dbReference type="GO" id="GO:0006302">
    <property type="term" value="P:double-strand break repair"/>
    <property type="evidence" value="ECO:0007669"/>
    <property type="project" value="InterPro"/>
</dbReference>
<keyword evidence="4" id="KW-1185">Reference proteome</keyword>
<feature type="coiled-coil region" evidence="1">
    <location>
        <begin position="698"/>
        <end position="742"/>
    </location>
</feature>
<evidence type="ECO:0000256" key="1">
    <source>
        <dbReference type="SAM" id="Coils"/>
    </source>
</evidence>
<evidence type="ECO:0000259" key="2">
    <source>
        <dbReference type="Pfam" id="PF13476"/>
    </source>
</evidence>
<evidence type="ECO:0000313" key="4">
    <source>
        <dbReference type="Proteomes" id="UP000249005"/>
    </source>
</evidence>
<dbReference type="PANTHER" id="PTHR32114:SF2">
    <property type="entry name" value="ABC TRANSPORTER ABCH.3"/>
    <property type="match status" value="1"/>
</dbReference>
<dbReference type="SUPFAM" id="SSF52540">
    <property type="entry name" value="P-loop containing nucleoside triphosphate hydrolases"/>
    <property type="match status" value="2"/>
</dbReference>
<name>A0A2X4UZ34_9GAMM</name>
<feature type="coiled-coil region" evidence="1">
    <location>
        <begin position="312"/>
        <end position="346"/>
    </location>
</feature>
<dbReference type="AlphaFoldDB" id="A0A2X4UZ34"/>
<dbReference type="InterPro" id="IPR027417">
    <property type="entry name" value="P-loop_NTPase"/>
</dbReference>
<dbReference type="Pfam" id="PF13558">
    <property type="entry name" value="SbcC_Walker_B"/>
    <property type="match status" value="1"/>
</dbReference>
<dbReference type="OrthoDB" id="9795626at2"/>